<proteinExistence type="predicted"/>
<feature type="transmembrane region" description="Helical" evidence="2">
    <location>
        <begin position="292"/>
        <end position="313"/>
    </location>
</feature>
<keyword evidence="2" id="KW-1133">Transmembrane helix</keyword>
<dbReference type="EMBL" id="CYKH01002122">
    <property type="protein sequence ID" value="CUG93138.1"/>
    <property type="molecule type" value="Genomic_DNA"/>
</dbReference>
<reference evidence="4" key="1">
    <citation type="submission" date="2015-09" db="EMBL/GenBank/DDBJ databases">
        <authorList>
            <consortium name="Pathogen Informatics"/>
        </authorList>
    </citation>
    <scope>NUCLEOTIDE SEQUENCE [LARGE SCALE GENOMIC DNA]</scope>
    <source>
        <strain evidence="4">Lake Konstanz</strain>
    </source>
</reference>
<sequence length="586" mass="62435">VVILDFQNNSYLHSDVATLPLNLFVATVCGTGICSVTTWPSQTLVCLPSGMIANIVAEGGDVLALAGTLEQLAVKYSTGLPRCATTAPSTTPSSSPDTNSTANITSNDASVAMTTTSAAATIATITTLVSVVTGVDAMDAQMLVSILGSPCTCTATSLTASSSDGWSSVLLIALSPFSPLGASWAVIGNSLLCCALVATHMLCVYVVDARETAERRQDNNQRRQRQSDSTPTFLGRYLTGGGGGRWRRRALMRLHFPNLSVSLVLLSIPGVVRGVTSVMDSFTQETTGLGVVAVIIGTTFAVLSGLAIEFVVYSHICAELFDWQKTERRGAKQLHFQAYFHVEELFSPVSRVFSRAFLPQGVWEPSQATKAYGGIVASYNGNSHRWWCVSSVVNLVVQILSGIGGDHSSCDALQSLTMIVLASAATFFAVIKPHRALLASYLTCVSLLLSCVATLLAMLCRLGNVDRSTVDGFGVFVSVVTMIMKVYTIGYSFIEGMLLKRNNVSPQSVVANESLSSSFVLSSFGGLPPTEAGRRRGGRASDVRSVTTPSSQVAHDNASQKMYKTRTQDEALEMLIELIVSRVREL</sequence>
<feature type="non-terminal residue" evidence="3">
    <location>
        <position position="1"/>
    </location>
</feature>
<keyword evidence="2" id="KW-0812">Transmembrane</keyword>
<feature type="transmembrane region" description="Helical" evidence="2">
    <location>
        <begin position="438"/>
        <end position="460"/>
    </location>
</feature>
<gene>
    <name evidence="3" type="ORF">BSAL_40945</name>
</gene>
<feature type="transmembrane region" description="Helical" evidence="2">
    <location>
        <begin position="184"/>
        <end position="207"/>
    </location>
</feature>
<protein>
    <submittedName>
        <fullName evidence="3">GP46-like surface antigen, putative</fullName>
    </submittedName>
</protein>
<dbReference type="AlphaFoldDB" id="A0A0S4JSC5"/>
<feature type="transmembrane region" description="Helical" evidence="2">
    <location>
        <begin position="472"/>
        <end position="494"/>
    </location>
</feature>
<evidence type="ECO:0000313" key="3">
    <source>
        <dbReference type="EMBL" id="CUG93138.1"/>
    </source>
</evidence>
<feature type="region of interest" description="Disordered" evidence="1">
    <location>
        <begin position="214"/>
        <end position="233"/>
    </location>
</feature>
<keyword evidence="4" id="KW-1185">Reference proteome</keyword>
<evidence type="ECO:0000256" key="2">
    <source>
        <dbReference type="SAM" id="Phobius"/>
    </source>
</evidence>
<evidence type="ECO:0000313" key="4">
    <source>
        <dbReference type="Proteomes" id="UP000051952"/>
    </source>
</evidence>
<feature type="region of interest" description="Disordered" evidence="1">
    <location>
        <begin position="530"/>
        <end position="562"/>
    </location>
</feature>
<keyword evidence="2" id="KW-0472">Membrane</keyword>
<feature type="region of interest" description="Disordered" evidence="1">
    <location>
        <begin position="85"/>
        <end position="104"/>
    </location>
</feature>
<feature type="compositionally biased region" description="Polar residues" evidence="1">
    <location>
        <begin position="544"/>
        <end position="562"/>
    </location>
</feature>
<accession>A0A0S4JSC5</accession>
<feature type="transmembrane region" description="Helical" evidence="2">
    <location>
        <begin position="412"/>
        <end position="431"/>
    </location>
</feature>
<name>A0A0S4JSC5_BODSA</name>
<organism evidence="3 4">
    <name type="scientific">Bodo saltans</name>
    <name type="common">Flagellated protozoan</name>
    <dbReference type="NCBI Taxonomy" id="75058"/>
    <lineage>
        <taxon>Eukaryota</taxon>
        <taxon>Discoba</taxon>
        <taxon>Euglenozoa</taxon>
        <taxon>Kinetoplastea</taxon>
        <taxon>Metakinetoplastina</taxon>
        <taxon>Eubodonida</taxon>
        <taxon>Bodonidae</taxon>
        <taxon>Bodo</taxon>
    </lineage>
</organism>
<evidence type="ECO:0000256" key="1">
    <source>
        <dbReference type="SAM" id="MobiDB-lite"/>
    </source>
</evidence>
<dbReference type="Proteomes" id="UP000051952">
    <property type="component" value="Unassembled WGS sequence"/>
</dbReference>
<feature type="transmembrane region" description="Helical" evidence="2">
    <location>
        <begin position="254"/>
        <end position="272"/>
    </location>
</feature>
<feature type="transmembrane region" description="Helical" evidence="2">
    <location>
        <begin position="386"/>
        <end position="406"/>
    </location>
</feature>
<dbReference type="VEuPathDB" id="TriTrypDB:BSAL_40945"/>